<dbReference type="AlphaFoldDB" id="A0A5R8WVI1"/>
<keyword evidence="2" id="KW-1185">Reference proteome</keyword>
<dbReference type="EMBL" id="VAJM01000001">
    <property type="protein sequence ID" value="TLM96508.1"/>
    <property type="molecule type" value="Genomic_DNA"/>
</dbReference>
<dbReference type="OrthoDB" id="884043at2"/>
<sequence>MTQQTFLSTEDLRAFVTQLVGTRPWRSRAGNGTGSIFTLEFGEPLPTDANQGAFSLMVYCAWRIVREDQVLLSWHDDSDAFLAPGLKALEGLTVAAVELSAWRDLTIRFADGQALHILNELSPHRDWDCSWFVIHQNRQIYGVQPDNAIVLEPVGRNS</sequence>
<reference evidence="1 2" key="1">
    <citation type="submission" date="2019-05" db="EMBL/GenBank/DDBJ databases">
        <title>Hymenobacter edaphi sp. nov., isolated from abandoned arsenic-contaminated farmland soil.</title>
        <authorList>
            <person name="Nie L."/>
        </authorList>
    </citation>
    <scope>NUCLEOTIDE SEQUENCE [LARGE SCALE GENOMIC DNA]</scope>
    <source>
        <strain evidence="1 2">1-3-3-8</strain>
    </source>
</reference>
<gene>
    <name evidence="1" type="ORF">FDY95_00480</name>
</gene>
<organism evidence="1 2">
    <name type="scientific">Hymenobacter jeollabukensis</name>
    <dbReference type="NCBI Taxonomy" id="2025313"/>
    <lineage>
        <taxon>Bacteria</taxon>
        <taxon>Pseudomonadati</taxon>
        <taxon>Bacteroidota</taxon>
        <taxon>Cytophagia</taxon>
        <taxon>Cytophagales</taxon>
        <taxon>Hymenobacteraceae</taxon>
        <taxon>Hymenobacter</taxon>
    </lineage>
</organism>
<accession>A0A5R8WVI1</accession>
<dbReference type="RefSeq" id="WP_138074765.1">
    <property type="nucleotide sequence ID" value="NZ_VAJM01000001.1"/>
</dbReference>
<protein>
    <submittedName>
        <fullName evidence="1">Uncharacterized protein</fullName>
    </submittedName>
</protein>
<name>A0A5R8WVI1_9BACT</name>
<evidence type="ECO:0000313" key="2">
    <source>
        <dbReference type="Proteomes" id="UP000305517"/>
    </source>
</evidence>
<proteinExistence type="predicted"/>
<comment type="caution">
    <text evidence="1">The sequence shown here is derived from an EMBL/GenBank/DDBJ whole genome shotgun (WGS) entry which is preliminary data.</text>
</comment>
<evidence type="ECO:0000313" key="1">
    <source>
        <dbReference type="EMBL" id="TLM96508.1"/>
    </source>
</evidence>
<dbReference type="Proteomes" id="UP000305517">
    <property type="component" value="Unassembled WGS sequence"/>
</dbReference>